<keyword evidence="2" id="KW-0378">Hydrolase</keyword>
<protein>
    <submittedName>
        <fullName evidence="4">NUDIX domain-containing protein</fullName>
    </submittedName>
</protein>
<reference evidence="4 5" key="1">
    <citation type="submission" date="2019-12" db="EMBL/GenBank/DDBJ databases">
        <title>Nocardia macrotermitis sp. nov. and Nocardia aurantia sp. nov., isolated from the gut of the fungus growing-termite Macrotermes natalensis.</title>
        <authorList>
            <person name="Christine B."/>
            <person name="Rene B."/>
        </authorList>
    </citation>
    <scope>NUCLEOTIDE SEQUENCE [LARGE SCALE GENOMIC DNA]</scope>
    <source>
        <strain evidence="4 5">DSM 102126</strain>
    </source>
</reference>
<dbReference type="AlphaFoldDB" id="A0A6I4W8I6"/>
<dbReference type="Pfam" id="PF00293">
    <property type="entry name" value="NUDIX"/>
    <property type="match status" value="1"/>
</dbReference>
<accession>A0A6I4W8I6</accession>
<dbReference type="PANTHER" id="PTHR11839:SF18">
    <property type="entry name" value="NUDIX HYDROLASE DOMAIN-CONTAINING PROTEIN"/>
    <property type="match status" value="1"/>
</dbReference>
<dbReference type="InterPro" id="IPR020084">
    <property type="entry name" value="NUDIX_hydrolase_CS"/>
</dbReference>
<organism evidence="4 5">
    <name type="scientific">Actinomadura rayongensis</name>
    <dbReference type="NCBI Taxonomy" id="1429076"/>
    <lineage>
        <taxon>Bacteria</taxon>
        <taxon>Bacillati</taxon>
        <taxon>Actinomycetota</taxon>
        <taxon>Actinomycetes</taxon>
        <taxon>Streptosporangiales</taxon>
        <taxon>Thermomonosporaceae</taxon>
        <taxon>Actinomadura</taxon>
    </lineage>
</organism>
<dbReference type="GO" id="GO:0016787">
    <property type="term" value="F:hydrolase activity"/>
    <property type="evidence" value="ECO:0007669"/>
    <property type="project" value="UniProtKB-KW"/>
</dbReference>
<comment type="caution">
    <text evidence="4">The sequence shown here is derived from an EMBL/GenBank/DDBJ whole genome shotgun (WGS) entry which is preliminary data.</text>
</comment>
<sequence length="136" mass="14390">MVFPVYAGKAVLLRVFRHATRRWHVEFPRGFAEAGETGAQTAARELTEEVGVPPAVVEPLGTLHTDTGMTSGEVGLFWARIDAPPRPGGGEGIDRVLLADAARLGALLDDGTITDSFTQVAVLKAERRGLPPFGGG</sequence>
<dbReference type="PROSITE" id="PS00893">
    <property type="entry name" value="NUDIX_BOX"/>
    <property type="match status" value="1"/>
</dbReference>
<keyword evidence="5" id="KW-1185">Reference proteome</keyword>
<evidence type="ECO:0000256" key="1">
    <source>
        <dbReference type="ARBA" id="ARBA00001946"/>
    </source>
</evidence>
<dbReference type="OrthoDB" id="9806150at2"/>
<dbReference type="GO" id="GO:0006753">
    <property type="term" value="P:nucleoside phosphate metabolic process"/>
    <property type="evidence" value="ECO:0007669"/>
    <property type="project" value="TreeGrafter"/>
</dbReference>
<name>A0A6I4W8I6_9ACTN</name>
<dbReference type="InterPro" id="IPR015797">
    <property type="entry name" value="NUDIX_hydrolase-like_dom_sf"/>
</dbReference>
<comment type="cofactor">
    <cofactor evidence="1">
        <name>Mg(2+)</name>
        <dbReference type="ChEBI" id="CHEBI:18420"/>
    </cofactor>
</comment>
<proteinExistence type="predicted"/>
<dbReference type="EMBL" id="WUTW01000004">
    <property type="protein sequence ID" value="MXQ66447.1"/>
    <property type="molecule type" value="Genomic_DNA"/>
</dbReference>
<dbReference type="Gene3D" id="3.90.79.10">
    <property type="entry name" value="Nucleoside Triphosphate Pyrophosphohydrolase"/>
    <property type="match status" value="1"/>
</dbReference>
<evidence type="ECO:0000313" key="4">
    <source>
        <dbReference type="EMBL" id="MXQ66447.1"/>
    </source>
</evidence>
<dbReference type="Proteomes" id="UP000431901">
    <property type="component" value="Unassembled WGS sequence"/>
</dbReference>
<gene>
    <name evidence="4" type="ORF">GQ466_20730</name>
</gene>
<dbReference type="InterPro" id="IPR000086">
    <property type="entry name" value="NUDIX_hydrolase_dom"/>
</dbReference>
<dbReference type="CDD" id="cd03424">
    <property type="entry name" value="NUDIX_ADPRase_Nudt5_UGPPase_Nudt14"/>
    <property type="match status" value="1"/>
</dbReference>
<evidence type="ECO:0000256" key="2">
    <source>
        <dbReference type="ARBA" id="ARBA00022801"/>
    </source>
</evidence>
<dbReference type="SUPFAM" id="SSF55811">
    <property type="entry name" value="Nudix"/>
    <property type="match status" value="1"/>
</dbReference>
<evidence type="ECO:0000313" key="5">
    <source>
        <dbReference type="Proteomes" id="UP000431901"/>
    </source>
</evidence>
<dbReference type="GO" id="GO:0019693">
    <property type="term" value="P:ribose phosphate metabolic process"/>
    <property type="evidence" value="ECO:0007669"/>
    <property type="project" value="TreeGrafter"/>
</dbReference>
<dbReference type="PROSITE" id="PS51462">
    <property type="entry name" value="NUDIX"/>
    <property type="match status" value="1"/>
</dbReference>
<evidence type="ECO:0000259" key="3">
    <source>
        <dbReference type="PROSITE" id="PS51462"/>
    </source>
</evidence>
<feature type="domain" description="Nudix hydrolase" evidence="3">
    <location>
        <begin position="1"/>
        <end position="121"/>
    </location>
</feature>
<dbReference type="PANTHER" id="PTHR11839">
    <property type="entry name" value="UDP/ADP-SUGAR PYROPHOSPHATASE"/>
    <property type="match status" value="1"/>
</dbReference>